<dbReference type="Gene3D" id="3.40.50.850">
    <property type="entry name" value="Isochorismatase-like"/>
    <property type="match status" value="1"/>
</dbReference>
<evidence type="ECO:0000313" key="2">
    <source>
        <dbReference type="Proteomes" id="UP000198282"/>
    </source>
</evidence>
<evidence type="ECO:0008006" key="3">
    <source>
        <dbReference type="Google" id="ProtNLM"/>
    </source>
</evidence>
<dbReference type="RefSeq" id="WP_179281953.1">
    <property type="nucleotide sequence ID" value="NZ_FZOD01000006.1"/>
</dbReference>
<name>A0A239CXQ5_9ACTN</name>
<gene>
    <name evidence="1" type="ORF">SAMN05216276_1006155</name>
</gene>
<dbReference type="Proteomes" id="UP000198282">
    <property type="component" value="Unassembled WGS sequence"/>
</dbReference>
<protein>
    <recommendedName>
        <fullName evidence="3">Isochorismatase family protein</fullName>
    </recommendedName>
</protein>
<dbReference type="EMBL" id="FZOD01000006">
    <property type="protein sequence ID" value="SNS25036.1"/>
    <property type="molecule type" value="Genomic_DNA"/>
</dbReference>
<proteinExistence type="predicted"/>
<dbReference type="InterPro" id="IPR036380">
    <property type="entry name" value="Isochorismatase-like_sf"/>
</dbReference>
<dbReference type="AlphaFoldDB" id="A0A239CXQ5"/>
<organism evidence="1 2">
    <name type="scientific">Streptosporangium subroseum</name>
    <dbReference type="NCBI Taxonomy" id="106412"/>
    <lineage>
        <taxon>Bacteria</taxon>
        <taxon>Bacillati</taxon>
        <taxon>Actinomycetota</taxon>
        <taxon>Actinomycetes</taxon>
        <taxon>Streptosporangiales</taxon>
        <taxon>Streptosporangiaceae</taxon>
        <taxon>Streptosporangium</taxon>
    </lineage>
</organism>
<sequence length="49" mass="5034">MVRFPIEPTRTALLLVDLQRVFVEAAPDGLAVANGSPGLPASAESTASP</sequence>
<keyword evidence="2" id="KW-1185">Reference proteome</keyword>
<reference evidence="1 2" key="1">
    <citation type="submission" date="2017-06" db="EMBL/GenBank/DDBJ databases">
        <authorList>
            <person name="Kim H.J."/>
            <person name="Triplett B.A."/>
        </authorList>
    </citation>
    <scope>NUCLEOTIDE SEQUENCE [LARGE SCALE GENOMIC DNA]</scope>
    <source>
        <strain evidence="1 2">CGMCC 4.2132</strain>
    </source>
</reference>
<dbReference type="SUPFAM" id="SSF52499">
    <property type="entry name" value="Isochorismatase-like hydrolases"/>
    <property type="match status" value="1"/>
</dbReference>
<evidence type="ECO:0000313" key="1">
    <source>
        <dbReference type="EMBL" id="SNS25036.1"/>
    </source>
</evidence>
<accession>A0A239CXQ5</accession>